<dbReference type="eggNOG" id="COG1544">
    <property type="taxonomic scope" value="Bacteria"/>
</dbReference>
<dbReference type="PANTHER" id="PTHR33231:SF1">
    <property type="entry name" value="30S RIBOSOMAL PROTEIN"/>
    <property type="match status" value="1"/>
</dbReference>
<dbReference type="OrthoDB" id="9794975at2"/>
<name>E5XRH7_SEGRC</name>
<dbReference type="Gene3D" id="3.30.160.100">
    <property type="entry name" value="Ribosome hibernation promotion factor-like"/>
    <property type="match status" value="1"/>
</dbReference>
<keyword evidence="6" id="KW-1185">Reference proteome</keyword>
<proteinExistence type="inferred from homology"/>
<dbReference type="InterPro" id="IPR036567">
    <property type="entry name" value="RHF-like"/>
</dbReference>
<dbReference type="PANTHER" id="PTHR33231">
    <property type="entry name" value="30S RIBOSOMAL PROTEIN"/>
    <property type="match status" value="1"/>
</dbReference>
<feature type="domain" description="Sigma 54 modulation/S30EA ribosomal protein C-terminal" evidence="4">
    <location>
        <begin position="180"/>
        <end position="233"/>
    </location>
</feature>
<dbReference type="InterPro" id="IPR050574">
    <property type="entry name" value="HPF/YfiA_ribosome-assoc"/>
</dbReference>
<dbReference type="Pfam" id="PF02482">
    <property type="entry name" value="Ribosomal_S30AE"/>
    <property type="match status" value="1"/>
</dbReference>
<dbReference type="InterPro" id="IPR003489">
    <property type="entry name" value="RHF/RaiA"/>
</dbReference>
<evidence type="ECO:0000259" key="4">
    <source>
        <dbReference type="Pfam" id="PF16321"/>
    </source>
</evidence>
<gene>
    <name evidence="3" type="primary">hpf</name>
    <name evidence="5" type="ORF">HMPREF9336_02099</name>
</gene>
<dbReference type="CDD" id="cd00552">
    <property type="entry name" value="RaiA"/>
    <property type="match status" value="1"/>
</dbReference>
<dbReference type="RefSeq" id="WP_007470157.1">
    <property type="nucleotide sequence ID" value="NZ_KI391953.1"/>
</dbReference>
<comment type="function">
    <text evidence="3">Required for dimerization of active 70S ribosomes into 100S ribosomes in stationary phase; 100S ribosomes are translationally inactive and sometimes present during exponential growth.</text>
</comment>
<dbReference type="SUPFAM" id="SSF69754">
    <property type="entry name" value="Ribosome binding protein Y (YfiA homologue)"/>
    <property type="match status" value="1"/>
</dbReference>
<dbReference type="STRING" id="679197.HMPREF9336_02099"/>
<keyword evidence="1 3" id="KW-0963">Cytoplasm</keyword>
<dbReference type="InterPro" id="IPR034694">
    <property type="entry name" value="HPF_long/plastid"/>
</dbReference>
<dbReference type="HOGENOM" id="CLU_071472_0_0_11"/>
<evidence type="ECO:0000256" key="3">
    <source>
        <dbReference type="HAMAP-Rule" id="MF_00839"/>
    </source>
</evidence>
<evidence type="ECO:0000313" key="5">
    <source>
        <dbReference type="EMBL" id="EFV13047.1"/>
    </source>
</evidence>
<dbReference type="HAMAP" id="MF_00839">
    <property type="entry name" value="HPF"/>
    <property type="match status" value="1"/>
</dbReference>
<dbReference type="Gene3D" id="3.30.505.50">
    <property type="entry name" value="Sigma 54 modulation/S30EA ribosomal protein, C-terminal domain"/>
    <property type="match status" value="1"/>
</dbReference>
<evidence type="ECO:0000313" key="6">
    <source>
        <dbReference type="Proteomes" id="UP000004816"/>
    </source>
</evidence>
<keyword evidence="2 3" id="KW-0810">Translation regulation</keyword>
<dbReference type="InterPro" id="IPR032528">
    <property type="entry name" value="Ribosom_S30AE_C"/>
</dbReference>
<accession>E5XRH7</accession>
<comment type="subunit">
    <text evidence="3">Interacts with 100S ribosomes.</text>
</comment>
<dbReference type="GO" id="GO:0022627">
    <property type="term" value="C:cytosolic small ribosomal subunit"/>
    <property type="evidence" value="ECO:0007669"/>
    <property type="project" value="TreeGrafter"/>
</dbReference>
<dbReference type="FunFam" id="3.30.505.50:FF:000002">
    <property type="entry name" value="Ribosome hibernation promoting factor"/>
    <property type="match status" value="1"/>
</dbReference>
<protein>
    <recommendedName>
        <fullName evidence="3">Ribosome hibernation promoting factor</fullName>
        <shortName evidence="3">HPF</shortName>
    </recommendedName>
</protein>
<dbReference type="InterPro" id="IPR038416">
    <property type="entry name" value="Ribosom_S30AE_C_sf"/>
</dbReference>
<reference evidence="5 6" key="1">
    <citation type="journal article" date="2011" name="Stand. Genomic Sci.">
        <title>High quality draft genome sequence of Segniliparus rugosus CDC 945(T)= (ATCC BAA-974(T)).</title>
        <authorList>
            <person name="Earl A.M."/>
            <person name="Desjardins C.A."/>
            <person name="Fitzgerald M.G."/>
            <person name="Arachchi H.M."/>
            <person name="Zeng Q."/>
            <person name="Mehta T."/>
            <person name="Griggs A."/>
            <person name="Birren B.W."/>
            <person name="Toney N.C."/>
            <person name="Carr J."/>
            <person name="Posey J."/>
            <person name="Butler W.R."/>
        </authorList>
    </citation>
    <scope>NUCLEOTIDE SEQUENCE [LARGE SCALE GENOMIC DNA]</scope>
    <source>
        <strain evidence="6">ATCC BAA-974 / DSM 45345 / CCUG 50838 / CIP 108380 / JCM 13579 / CDC 945</strain>
    </source>
</reference>
<sequence length="238" mass="26732">MTQQLAVRQDAAEFAEESESHPNIVVTGRRVVVPEHFREHVAEKLLRLEKFDPRCHRIEVELAHEANPRQSKHCQRVQVTVLGKGPVVRAEARAENFYAALELAGDKLMERLRRSKDRRQVHQGLHRPTSVAEATANGYAGFVPGRDAIARDRADGASAEGRVQSGQWDVELDKEPSGPGQIVRVKSHPAAPMSVDEALSHMELVGHDFYLFHDEATGLPSVVYRRHAFDYGLIRLEQ</sequence>
<dbReference type="GO" id="GO:0043024">
    <property type="term" value="F:ribosomal small subunit binding"/>
    <property type="evidence" value="ECO:0007669"/>
    <property type="project" value="TreeGrafter"/>
</dbReference>
<dbReference type="EMBL" id="ACZI02000002">
    <property type="protein sequence ID" value="EFV13047.1"/>
    <property type="molecule type" value="Genomic_DNA"/>
</dbReference>
<evidence type="ECO:0000256" key="2">
    <source>
        <dbReference type="ARBA" id="ARBA00022845"/>
    </source>
</evidence>
<comment type="similarity">
    <text evidence="3">Belongs to the HPF/YfiA ribosome-associated protein family. Long HPF subfamily.</text>
</comment>
<organism evidence="5 6">
    <name type="scientific">Segniliparus rugosus (strain ATCC BAA-974 / DSM 45345 / CCUG 50838 / CIP 108380 / JCM 13579 / CDC 945)</name>
    <dbReference type="NCBI Taxonomy" id="679197"/>
    <lineage>
        <taxon>Bacteria</taxon>
        <taxon>Bacillati</taxon>
        <taxon>Actinomycetota</taxon>
        <taxon>Actinomycetes</taxon>
        <taxon>Mycobacteriales</taxon>
        <taxon>Segniliparaceae</taxon>
        <taxon>Segniliparus</taxon>
    </lineage>
</organism>
<dbReference type="AlphaFoldDB" id="E5XRH7"/>
<dbReference type="Pfam" id="PF16321">
    <property type="entry name" value="Ribosom_S30AE_C"/>
    <property type="match status" value="1"/>
</dbReference>
<evidence type="ECO:0000256" key="1">
    <source>
        <dbReference type="ARBA" id="ARBA00022490"/>
    </source>
</evidence>
<comment type="caution">
    <text evidence="5">The sequence shown here is derived from an EMBL/GenBank/DDBJ whole genome shotgun (WGS) entry which is preliminary data.</text>
</comment>
<comment type="subcellular location">
    <subcellularLocation>
        <location evidence="3">Cytoplasm</location>
    </subcellularLocation>
</comment>
<dbReference type="NCBIfam" id="TIGR00741">
    <property type="entry name" value="yfiA"/>
    <property type="match status" value="1"/>
</dbReference>
<dbReference type="Proteomes" id="UP000004816">
    <property type="component" value="Unassembled WGS sequence"/>
</dbReference>
<dbReference type="GO" id="GO:0045900">
    <property type="term" value="P:negative regulation of translational elongation"/>
    <property type="evidence" value="ECO:0007669"/>
    <property type="project" value="TreeGrafter"/>
</dbReference>